<dbReference type="InterPro" id="IPR052374">
    <property type="entry name" value="SERAC1"/>
</dbReference>
<dbReference type="GO" id="GO:0005739">
    <property type="term" value="C:mitochondrion"/>
    <property type="evidence" value="ECO:0007669"/>
    <property type="project" value="UniProtKB-SubCell"/>
</dbReference>
<keyword evidence="4" id="KW-0256">Endoplasmic reticulum</keyword>
<dbReference type="GO" id="GO:0016020">
    <property type="term" value="C:membrane"/>
    <property type="evidence" value="ECO:0007669"/>
    <property type="project" value="UniProtKB-SubCell"/>
</dbReference>
<keyword evidence="8" id="KW-1185">Reference proteome</keyword>
<dbReference type="AlphaFoldDB" id="A0A2J6T146"/>
<evidence type="ECO:0000256" key="6">
    <source>
        <dbReference type="ARBA" id="ARBA00023136"/>
    </source>
</evidence>
<evidence type="ECO:0000313" key="7">
    <source>
        <dbReference type="EMBL" id="PMD56663.1"/>
    </source>
</evidence>
<accession>A0A2J6T146</accession>
<name>A0A2J6T146_9HELO</name>
<dbReference type="EMBL" id="KZ613848">
    <property type="protein sequence ID" value="PMD56663.1"/>
    <property type="molecule type" value="Genomic_DNA"/>
</dbReference>
<evidence type="ECO:0000256" key="3">
    <source>
        <dbReference type="ARBA" id="ARBA00004370"/>
    </source>
</evidence>
<gene>
    <name evidence="7" type="ORF">K444DRAFT_535505</name>
</gene>
<evidence type="ECO:0000313" key="8">
    <source>
        <dbReference type="Proteomes" id="UP000235371"/>
    </source>
</evidence>
<evidence type="ECO:0008006" key="9">
    <source>
        <dbReference type="Google" id="ProtNLM"/>
    </source>
</evidence>
<dbReference type="PANTHER" id="PTHR48182">
    <property type="entry name" value="PROTEIN SERAC1"/>
    <property type="match status" value="1"/>
</dbReference>
<feature type="non-terminal residue" evidence="7">
    <location>
        <position position="1"/>
    </location>
</feature>
<dbReference type="RefSeq" id="XP_024733567.1">
    <property type="nucleotide sequence ID" value="XM_024875293.1"/>
</dbReference>
<evidence type="ECO:0000256" key="4">
    <source>
        <dbReference type="ARBA" id="ARBA00022824"/>
    </source>
</evidence>
<comment type="subcellular location">
    <subcellularLocation>
        <location evidence="2">Endoplasmic reticulum</location>
    </subcellularLocation>
    <subcellularLocation>
        <location evidence="3">Membrane</location>
    </subcellularLocation>
    <subcellularLocation>
        <location evidence="1">Mitochondrion</location>
    </subcellularLocation>
</comment>
<sequence length="59" mass="6596">IVFIHGLRGHPIKTWSIGAVCWPRDFLGQHIENARIVAWGYDSSFVNATKLASQVSLCQ</sequence>
<organism evidence="7 8">
    <name type="scientific">Hyaloscypha bicolor E</name>
    <dbReference type="NCBI Taxonomy" id="1095630"/>
    <lineage>
        <taxon>Eukaryota</taxon>
        <taxon>Fungi</taxon>
        <taxon>Dikarya</taxon>
        <taxon>Ascomycota</taxon>
        <taxon>Pezizomycotina</taxon>
        <taxon>Leotiomycetes</taxon>
        <taxon>Helotiales</taxon>
        <taxon>Hyaloscyphaceae</taxon>
        <taxon>Hyaloscypha</taxon>
        <taxon>Hyaloscypha bicolor</taxon>
    </lineage>
</organism>
<evidence type="ECO:0000256" key="5">
    <source>
        <dbReference type="ARBA" id="ARBA00023128"/>
    </source>
</evidence>
<dbReference type="Proteomes" id="UP000235371">
    <property type="component" value="Unassembled WGS sequence"/>
</dbReference>
<reference evidence="7 8" key="1">
    <citation type="submission" date="2016-04" db="EMBL/GenBank/DDBJ databases">
        <title>A degradative enzymes factory behind the ericoid mycorrhizal symbiosis.</title>
        <authorList>
            <consortium name="DOE Joint Genome Institute"/>
            <person name="Martino E."/>
            <person name="Morin E."/>
            <person name="Grelet G."/>
            <person name="Kuo A."/>
            <person name="Kohler A."/>
            <person name="Daghino S."/>
            <person name="Barry K."/>
            <person name="Choi C."/>
            <person name="Cichocki N."/>
            <person name="Clum A."/>
            <person name="Copeland A."/>
            <person name="Hainaut M."/>
            <person name="Haridas S."/>
            <person name="Labutti K."/>
            <person name="Lindquist E."/>
            <person name="Lipzen A."/>
            <person name="Khouja H.-R."/>
            <person name="Murat C."/>
            <person name="Ohm R."/>
            <person name="Olson A."/>
            <person name="Spatafora J."/>
            <person name="Veneault-Fourrey C."/>
            <person name="Henrissat B."/>
            <person name="Grigoriev I."/>
            <person name="Martin F."/>
            <person name="Perotto S."/>
        </authorList>
    </citation>
    <scope>NUCLEOTIDE SEQUENCE [LARGE SCALE GENOMIC DNA]</scope>
    <source>
        <strain evidence="7 8">E</strain>
    </source>
</reference>
<dbReference type="GO" id="GO:0005783">
    <property type="term" value="C:endoplasmic reticulum"/>
    <property type="evidence" value="ECO:0007669"/>
    <property type="project" value="UniProtKB-SubCell"/>
</dbReference>
<keyword evidence="6" id="KW-0472">Membrane</keyword>
<evidence type="ECO:0000256" key="2">
    <source>
        <dbReference type="ARBA" id="ARBA00004240"/>
    </source>
</evidence>
<dbReference type="PANTHER" id="PTHR48182:SF2">
    <property type="entry name" value="PROTEIN SERAC1"/>
    <property type="match status" value="1"/>
</dbReference>
<dbReference type="GeneID" id="36583373"/>
<dbReference type="InParanoid" id="A0A2J6T146"/>
<keyword evidence="5" id="KW-0496">Mitochondrion</keyword>
<protein>
    <recommendedName>
        <fullName evidence="9">DUF676 domain-containing protein</fullName>
    </recommendedName>
</protein>
<dbReference type="OrthoDB" id="5086500at2759"/>
<proteinExistence type="predicted"/>
<evidence type="ECO:0000256" key="1">
    <source>
        <dbReference type="ARBA" id="ARBA00004173"/>
    </source>
</evidence>